<evidence type="ECO:0000256" key="1">
    <source>
        <dbReference type="SAM" id="Phobius"/>
    </source>
</evidence>
<feature type="domain" description="EamA" evidence="2">
    <location>
        <begin position="153"/>
        <end position="293"/>
    </location>
</feature>
<organism evidence="3 4">
    <name type="scientific">Paragemmobacter aquarius</name>
    <dbReference type="NCBI Taxonomy" id="2169400"/>
    <lineage>
        <taxon>Bacteria</taxon>
        <taxon>Pseudomonadati</taxon>
        <taxon>Pseudomonadota</taxon>
        <taxon>Alphaproteobacteria</taxon>
        <taxon>Rhodobacterales</taxon>
        <taxon>Paracoccaceae</taxon>
        <taxon>Paragemmobacter</taxon>
    </lineage>
</organism>
<dbReference type="AlphaFoldDB" id="A0A2S0UJL7"/>
<protein>
    <recommendedName>
        <fullName evidence="2">EamA domain-containing protein</fullName>
    </recommendedName>
</protein>
<feature type="domain" description="EamA" evidence="2">
    <location>
        <begin position="4"/>
        <end position="141"/>
    </location>
</feature>
<evidence type="ECO:0000313" key="3">
    <source>
        <dbReference type="EMBL" id="AWB47940.1"/>
    </source>
</evidence>
<dbReference type="InterPro" id="IPR037185">
    <property type="entry name" value="EmrE-like"/>
</dbReference>
<dbReference type="RefSeq" id="WP_108434764.1">
    <property type="nucleotide sequence ID" value="NZ_CP028918.1"/>
</dbReference>
<feature type="transmembrane region" description="Helical" evidence="1">
    <location>
        <begin position="276"/>
        <end position="295"/>
    </location>
</feature>
<name>A0A2S0UJL7_9RHOB</name>
<dbReference type="Pfam" id="PF00892">
    <property type="entry name" value="EamA"/>
    <property type="match status" value="2"/>
</dbReference>
<dbReference type="InterPro" id="IPR000620">
    <property type="entry name" value="EamA_dom"/>
</dbReference>
<keyword evidence="1" id="KW-1133">Transmembrane helix</keyword>
<feature type="transmembrane region" description="Helical" evidence="1">
    <location>
        <begin position="38"/>
        <end position="58"/>
    </location>
</feature>
<gene>
    <name evidence="3" type="ORF">HYN69_04895</name>
</gene>
<evidence type="ECO:0000259" key="2">
    <source>
        <dbReference type="Pfam" id="PF00892"/>
    </source>
</evidence>
<feature type="transmembrane region" description="Helical" evidence="1">
    <location>
        <begin position="70"/>
        <end position="91"/>
    </location>
</feature>
<keyword evidence="1" id="KW-0472">Membrane</keyword>
<feature type="transmembrane region" description="Helical" evidence="1">
    <location>
        <begin position="154"/>
        <end position="172"/>
    </location>
</feature>
<dbReference type="OrthoDB" id="5243804at2"/>
<dbReference type="GO" id="GO:0016020">
    <property type="term" value="C:membrane"/>
    <property type="evidence" value="ECO:0007669"/>
    <property type="project" value="InterPro"/>
</dbReference>
<proteinExistence type="predicted"/>
<evidence type="ECO:0000313" key="4">
    <source>
        <dbReference type="Proteomes" id="UP000244496"/>
    </source>
</evidence>
<keyword evidence="1" id="KW-0812">Transmembrane</keyword>
<reference evidence="3 4" key="1">
    <citation type="submission" date="2018-04" db="EMBL/GenBank/DDBJ databases">
        <title>Genome sequencing of Gemmobacter.</title>
        <authorList>
            <person name="Yi H."/>
            <person name="Baek M.-G."/>
        </authorList>
    </citation>
    <scope>NUCLEOTIDE SEQUENCE [LARGE SCALE GENOMIC DNA]</scope>
    <source>
        <strain evidence="3 4">HYN0069</strain>
    </source>
</reference>
<feature type="transmembrane region" description="Helical" evidence="1">
    <location>
        <begin position="124"/>
        <end position="142"/>
    </location>
</feature>
<keyword evidence="4" id="KW-1185">Reference proteome</keyword>
<dbReference type="Proteomes" id="UP000244496">
    <property type="component" value="Chromosome"/>
</dbReference>
<feature type="transmembrane region" description="Helical" evidence="1">
    <location>
        <begin position="249"/>
        <end position="269"/>
    </location>
</feature>
<sequence>MGQLWIILTIGAAALQTLRLMQQKRLKGLGLSTVGASFARFLFAAPLALALLAVLVALGHPLVPVQGSFVAYVLAGAVGQIFGTLCTVALFSERSFAVGSAFTKSETIQVAAFSALILGEPVSGLGWGAILLGTVGVMLLSFPQGGWGGFWNRGAALGLAGGAFFALSAIGYRGATLAVASPDALFRATVALAAVTSFQTVAMGGWLVWRDRAELARVARGWRATAPVGANSMVGSLLWFTAFALMNAAYVRSLGQVELIFSVAASVLVFRERVSLRELCGIGLLALAVVGIVSVA</sequence>
<dbReference type="SUPFAM" id="SSF103481">
    <property type="entry name" value="Multidrug resistance efflux transporter EmrE"/>
    <property type="match status" value="2"/>
</dbReference>
<feature type="transmembrane region" description="Helical" evidence="1">
    <location>
        <begin position="221"/>
        <end position="243"/>
    </location>
</feature>
<feature type="transmembrane region" description="Helical" evidence="1">
    <location>
        <begin position="184"/>
        <end position="209"/>
    </location>
</feature>
<dbReference type="EMBL" id="CP028918">
    <property type="protein sequence ID" value="AWB47940.1"/>
    <property type="molecule type" value="Genomic_DNA"/>
</dbReference>
<dbReference type="KEGG" id="geh:HYN69_04895"/>
<accession>A0A2S0UJL7</accession>